<accession>A0ABS1UXL7</accession>
<dbReference type="EMBL" id="JAETXL010000014">
    <property type="protein sequence ID" value="MBL6280041.1"/>
    <property type="molecule type" value="Genomic_DNA"/>
</dbReference>
<keyword evidence="2" id="KW-1185">Reference proteome</keyword>
<name>A0ABS1UXL7_9ACTN</name>
<sequence length="138" mass="13918">MALIFESGGCTTGHQQTLTAGVTITTGASISASAIIGELEASTSLSLAVSGSSTSSSSVSVTATVKPNKYVVTYAGRVQVTGNWKKNTCSSGSGSVVVSGQGTGRSHHVQEVGAVQCDVTQPSGSMAAVAKSSYRREW</sequence>
<dbReference type="RefSeq" id="WP_203224282.1">
    <property type="nucleotide sequence ID" value="NZ_JAETXL010000014.1"/>
</dbReference>
<gene>
    <name evidence="1" type="ORF">JMF97_28165</name>
</gene>
<protein>
    <submittedName>
        <fullName evidence="1">Uncharacterized protein</fullName>
    </submittedName>
</protein>
<dbReference type="Proteomes" id="UP000661193">
    <property type="component" value="Unassembled WGS sequence"/>
</dbReference>
<organism evidence="1 2">
    <name type="scientific">Micromonospora fiedleri</name>
    <dbReference type="NCBI Taxonomy" id="1157498"/>
    <lineage>
        <taxon>Bacteria</taxon>
        <taxon>Bacillati</taxon>
        <taxon>Actinomycetota</taxon>
        <taxon>Actinomycetes</taxon>
        <taxon>Micromonosporales</taxon>
        <taxon>Micromonosporaceae</taxon>
        <taxon>Micromonospora</taxon>
    </lineage>
</organism>
<evidence type="ECO:0000313" key="1">
    <source>
        <dbReference type="EMBL" id="MBL6280041.1"/>
    </source>
</evidence>
<evidence type="ECO:0000313" key="2">
    <source>
        <dbReference type="Proteomes" id="UP000661193"/>
    </source>
</evidence>
<proteinExistence type="predicted"/>
<comment type="caution">
    <text evidence="1">The sequence shown here is derived from an EMBL/GenBank/DDBJ whole genome shotgun (WGS) entry which is preliminary data.</text>
</comment>
<reference evidence="1 2" key="1">
    <citation type="submission" date="2021-01" db="EMBL/GenBank/DDBJ databases">
        <title>Genome sequencing of Micromonospora fiedleri MG-37.</title>
        <authorList>
            <person name="Moreland P.E.J."/>
            <person name="Stach J.E.M."/>
        </authorList>
    </citation>
    <scope>NUCLEOTIDE SEQUENCE [LARGE SCALE GENOMIC DNA]</scope>
    <source>
        <strain evidence="1 2">MG-37</strain>
    </source>
</reference>